<feature type="region of interest" description="Disordered" evidence="1">
    <location>
        <begin position="32"/>
        <end position="88"/>
    </location>
</feature>
<feature type="compositionally biased region" description="Basic residues" evidence="1">
    <location>
        <begin position="49"/>
        <end position="62"/>
    </location>
</feature>
<feature type="compositionally biased region" description="Basic and acidic residues" evidence="1">
    <location>
        <begin position="65"/>
        <end position="74"/>
    </location>
</feature>
<sequence length="88" mass="9660">MPCGEFRHAGPVRKADPGCPGIAIERFHRLPAPSGAEPQQSRFIARHCASARRTPRVRRRGFSAKPEHRGDENAARPARPARAAGRQS</sequence>
<accession>A0A0E1VWZ7</accession>
<dbReference type="AlphaFoldDB" id="A0A0E1VWZ7"/>
<feature type="compositionally biased region" description="Low complexity" evidence="1">
    <location>
        <begin position="75"/>
        <end position="88"/>
    </location>
</feature>
<reference evidence="2" key="1">
    <citation type="submission" date="2009-05" db="EMBL/GenBank/DDBJ databases">
        <authorList>
            <person name="Harkins D.M."/>
            <person name="DeShazer D."/>
            <person name="Woods D.E."/>
            <person name="Brinkac L.M."/>
            <person name="Brown K.A."/>
            <person name="Hung G.C."/>
            <person name="Tuanyok A."/>
            <person name="Zhang B."/>
            <person name="Nierman W.C."/>
        </authorList>
    </citation>
    <scope>NUCLEOTIDE SEQUENCE [LARGE SCALE GENOMIC DNA]</scope>
    <source>
        <strain evidence="2">1710a</strain>
    </source>
</reference>
<dbReference type="Proteomes" id="UP000001812">
    <property type="component" value="Chromosome II"/>
</dbReference>
<gene>
    <name evidence="2" type="ORF">BURPS1710A_A2515</name>
</gene>
<proteinExistence type="predicted"/>
<evidence type="ECO:0000256" key="1">
    <source>
        <dbReference type="SAM" id="MobiDB-lite"/>
    </source>
</evidence>
<protein>
    <submittedName>
        <fullName evidence="2">Uncharacterized protein</fullName>
    </submittedName>
</protein>
<name>A0A0E1VWZ7_BURPE</name>
<dbReference type="HOGENOM" id="CLU_2463190_0_0_4"/>
<organism evidence="2">
    <name type="scientific">Burkholderia pseudomallei 1710a</name>
    <dbReference type="NCBI Taxonomy" id="320371"/>
    <lineage>
        <taxon>Bacteria</taxon>
        <taxon>Pseudomonadati</taxon>
        <taxon>Pseudomonadota</taxon>
        <taxon>Betaproteobacteria</taxon>
        <taxon>Burkholderiales</taxon>
        <taxon>Burkholderiaceae</taxon>
        <taxon>Burkholderia</taxon>
        <taxon>pseudomallei group</taxon>
    </lineage>
</organism>
<dbReference type="EMBL" id="CM000833">
    <property type="protein sequence ID" value="EET05460.1"/>
    <property type="molecule type" value="Genomic_DNA"/>
</dbReference>
<evidence type="ECO:0000313" key="2">
    <source>
        <dbReference type="EMBL" id="EET05460.1"/>
    </source>
</evidence>